<feature type="signal peptide" evidence="1">
    <location>
        <begin position="1"/>
        <end position="20"/>
    </location>
</feature>
<organism evidence="3 4">
    <name type="scientific">Paenimyroides viscosum</name>
    <dbReference type="NCBI Taxonomy" id="2488729"/>
    <lineage>
        <taxon>Bacteria</taxon>
        <taxon>Pseudomonadati</taxon>
        <taxon>Bacteroidota</taxon>
        <taxon>Flavobacteriia</taxon>
        <taxon>Flavobacteriales</taxon>
        <taxon>Flavobacteriaceae</taxon>
        <taxon>Paenimyroides</taxon>
    </lineage>
</organism>
<reference evidence="3 4" key="1">
    <citation type="submission" date="2018-11" db="EMBL/GenBank/DDBJ databases">
        <title>Flavobacterium sp. nov., YIM 102796 draft genome.</title>
        <authorList>
            <person name="Li G."/>
            <person name="Jiang Y."/>
        </authorList>
    </citation>
    <scope>NUCLEOTIDE SEQUENCE [LARGE SCALE GENOMIC DNA]</scope>
    <source>
        <strain evidence="3 4">YIM 102796</strain>
    </source>
</reference>
<dbReference type="AlphaFoldDB" id="A0A3P1B2W3"/>
<dbReference type="EMBL" id="RQTJ01000012">
    <property type="protein sequence ID" value="RRA95012.1"/>
    <property type="molecule type" value="Genomic_DNA"/>
</dbReference>
<feature type="domain" description="Lipocalin-like" evidence="2">
    <location>
        <begin position="35"/>
        <end position="127"/>
    </location>
</feature>
<evidence type="ECO:0000313" key="3">
    <source>
        <dbReference type="EMBL" id="RRA95012.1"/>
    </source>
</evidence>
<feature type="chain" id="PRO_5018081478" description="Lipocalin-like domain-containing protein" evidence="1">
    <location>
        <begin position="21"/>
        <end position="154"/>
    </location>
</feature>
<accession>A0A3P1B2W3</accession>
<comment type="caution">
    <text evidence="3">The sequence shown here is derived from an EMBL/GenBank/DDBJ whole genome shotgun (WGS) entry which is preliminary data.</text>
</comment>
<dbReference type="Pfam" id="PF13648">
    <property type="entry name" value="Lipocalin_4"/>
    <property type="match status" value="1"/>
</dbReference>
<gene>
    <name evidence="3" type="ORF">EG242_07405</name>
</gene>
<keyword evidence="4" id="KW-1185">Reference proteome</keyword>
<evidence type="ECO:0000259" key="2">
    <source>
        <dbReference type="Pfam" id="PF13648"/>
    </source>
</evidence>
<dbReference type="InterPro" id="IPR024311">
    <property type="entry name" value="Lipocalin-like"/>
</dbReference>
<name>A0A3P1B2W3_9FLAO</name>
<evidence type="ECO:0000313" key="4">
    <source>
        <dbReference type="Proteomes" id="UP000268372"/>
    </source>
</evidence>
<dbReference type="PROSITE" id="PS51257">
    <property type="entry name" value="PROKAR_LIPOPROTEIN"/>
    <property type="match status" value="1"/>
</dbReference>
<protein>
    <recommendedName>
        <fullName evidence="2">Lipocalin-like domain-containing protein</fullName>
    </recommendedName>
</protein>
<evidence type="ECO:0000256" key="1">
    <source>
        <dbReference type="SAM" id="SignalP"/>
    </source>
</evidence>
<keyword evidence="1" id="KW-0732">Signal</keyword>
<dbReference type="RefSeq" id="WP_124899262.1">
    <property type="nucleotide sequence ID" value="NZ_RQTJ01000012.1"/>
</dbReference>
<sequence>MRIRAVSYMLFLFSVTLLTACDKEDENIDTSTTKILGKWNLDKKSINGSEIVLSECDKKEIYEFKSSVHLTTISYAGDLCDIVTSSNWVYDLTNNRLSYSNQTAGQNGGELTRRYNVVNLTDDNMQLELISEVGGIGEDGDVEDKIVTTWVKNK</sequence>
<dbReference type="OrthoDB" id="1163617at2"/>
<proteinExistence type="predicted"/>
<dbReference type="Proteomes" id="UP000268372">
    <property type="component" value="Unassembled WGS sequence"/>
</dbReference>